<gene>
    <name evidence="1" type="ORF">KYY02_32300</name>
</gene>
<proteinExistence type="predicted"/>
<comment type="caution">
    <text evidence="1">The sequence shown here is derived from an EMBL/GenBank/DDBJ whole genome shotgun (WGS) entry which is preliminary data.</text>
</comment>
<reference evidence="1 2" key="1">
    <citation type="journal article" date="2021" name="Res Sq">
        <title>Streptomyces Pimoensis sp. nov., Isolated From the Taklimakan Desert in Xinjiang, China.</title>
        <authorList>
            <person name="Zhang P."/>
            <person name="Luo X."/>
            <person name="Luo X."/>
            <person name="Liu Z."/>
            <person name="Xia Z."/>
            <person name="Wan C."/>
            <person name="zhang L."/>
        </authorList>
    </citation>
    <scope>NUCLEOTIDE SEQUENCE [LARGE SCALE GENOMIC DNA]</scope>
    <source>
        <strain evidence="1 2">TRM75549</strain>
    </source>
</reference>
<keyword evidence="2" id="KW-1185">Reference proteome</keyword>
<dbReference type="Proteomes" id="UP001567537">
    <property type="component" value="Unassembled WGS sequence"/>
</dbReference>
<dbReference type="EMBL" id="JAHWZY010000076">
    <property type="protein sequence ID" value="MEZ3183175.1"/>
    <property type="molecule type" value="Genomic_DNA"/>
</dbReference>
<sequence>MYDDIRSAALTWKEVCGRSAMSNYQNTQSMQPFSGTFPSASKYRPLGKDEHWVAFPELAHCDAPKVTVSCTVPKP</sequence>
<evidence type="ECO:0000313" key="2">
    <source>
        <dbReference type="Proteomes" id="UP001567537"/>
    </source>
</evidence>
<protein>
    <submittedName>
        <fullName evidence="1">Uncharacterized protein</fullName>
    </submittedName>
</protein>
<evidence type="ECO:0000313" key="1">
    <source>
        <dbReference type="EMBL" id="MEZ3183175.1"/>
    </source>
</evidence>
<accession>A0ABV4JCK2</accession>
<name>A0ABV4JCK2_9ACTN</name>
<organism evidence="1 2">
    <name type="scientific">Streptomyces pimonensis</name>
    <dbReference type="NCBI Taxonomy" id="2860288"/>
    <lineage>
        <taxon>Bacteria</taxon>
        <taxon>Bacillati</taxon>
        <taxon>Actinomycetota</taxon>
        <taxon>Actinomycetes</taxon>
        <taxon>Kitasatosporales</taxon>
        <taxon>Streptomycetaceae</taxon>
        <taxon>Streptomyces</taxon>
    </lineage>
</organism>